<name>A0ABT0ZLZ0_9ACTN</name>
<evidence type="ECO:0000313" key="3">
    <source>
        <dbReference type="EMBL" id="MCN9244609.1"/>
    </source>
</evidence>
<evidence type="ECO:0008006" key="5">
    <source>
        <dbReference type="Google" id="ProtNLM"/>
    </source>
</evidence>
<keyword evidence="2" id="KW-1133">Transmembrane helix</keyword>
<sequence>MPGREPAPGGREPAPGREPARGQESARHTATSASDASAHAVPTRTAGARALAALRLLTGFIFLWAFLDKTFGLRYSTPAGQGWIDGGSPTEGFLSRVTVGPMQSILRSWAGAWWADWLFMLGLLFVGVAVMAGVALRLAAVAGTLMLALMWIASWPPAIHRGDGTPTMSTNPFDNYHVIYAAALIAVAAAGAGATWGLGRPWARLPIVRDHAWLR</sequence>
<evidence type="ECO:0000313" key="4">
    <source>
        <dbReference type="Proteomes" id="UP001523219"/>
    </source>
</evidence>
<feature type="compositionally biased region" description="Basic and acidic residues" evidence="1">
    <location>
        <begin position="14"/>
        <end position="27"/>
    </location>
</feature>
<keyword evidence="4" id="KW-1185">Reference proteome</keyword>
<keyword evidence="2" id="KW-0472">Membrane</keyword>
<dbReference type="EMBL" id="JAMWMR010000040">
    <property type="protein sequence ID" value="MCN9244609.1"/>
    <property type="molecule type" value="Genomic_DNA"/>
</dbReference>
<protein>
    <recommendedName>
        <fullName evidence="5">DoxX family membrane protein</fullName>
    </recommendedName>
</protein>
<gene>
    <name evidence="3" type="ORF">NGF19_28160</name>
</gene>
<dbReference type="Proteomes" id="UP001523219">
    <property type="component" value="Unassembled WGS sequence"/>
</dbReference>
<dbReference type="RefSeq" id="WP_252428397.1">
    <property type="nucleotide sequence ID" value="NZ_JAMWMR010000040.1"/>
</dbReference>
<feature type="transmembrane region" description="Helical" evidence="2">
    <location>
        <begin position="50"/>
        <end position="67"/>
    </location>
</feature>
<feature type="transmembrane region" description="Helical" evidence="2">
    <location>
        <begin position="178"/>
        <end position="199"/>
    </location>
</feature>
<comment type="caution">
    <text evidence="3">The sequence shown here is derived from an EMBL/GenBank/DDBJ whole genome shotgun (WGS) entry which is preliminary data.</text>
</comment>
<evidence type="ECO:0000256" key="2">
    <source>
        <dbReference type="SAM" id="Phobius"/>
    </source>
</evidence>
<feature type="transmembrane region" description="Helical" evidence="2">
    <location>
        <begin position="111"/>
        <end position="131"/>
    </location>
</feature>
<feature type="compositionally biased region" description="Low complexity" evidence="1">
    <location>
        <begin position="28"/>
        <end position="41"/>
    </location>
</feature>
<keyword evidence="2" id="KW-0812">Transmembrane</keyword>
<feature type="compositionally biased region" description="Low complexity" evidence="1">
    <location>
        <begin position="1"/>
        <end position="13"/>
    </location>
</feature>
<organism evidence="3 4">
    <name type="scientific">Streptomyces macrolidinus</name>
    <dbReference type="NCBI Taxonomy" id="2952607"/>
    <lineage>
        <taxon>Bacteria</taxon>
        <taxon>Bacillati</taxon>
        <taxon>Actinomycetota</taxon>
        <taxon>Actinomycetes</taxon>
        <taxon>Kitasatosporales</taxon>
        <taxon>Streptomycetaceae</taxon>
        <taxon>Streptomyces</taxon>
    </lineage>
</organism>
<reference evidence="3 4" key="1">
    <citation type="submission" date="2022-05" db="EMBL/GenBank/DDBJ databases">
        <title>Streptomyces sp. nov. RY43-2 isolated from soil of a peat swamp forest.</title>
        <authorList>
            <person name="Kanchanasin P."/>
            <person name="Tanasupawat S."/>
            <person name="Phongsopitanun W."/>
        </authorList>
    </citation>
    <scope>NUCLEOTIDE SEQUENCE [LARGE SCALE GENOMIC DNA]</scope>
    <source>
        <strain evidence="3 4">RY43-2</strain>
    </source>
</reference>
<feature type="region of interest" description="Disordered" evidence="1">
    <location>
        <begin position="1"/>
        <end position="41"/>
    </location>
</feature>
<proteinExistence type="predicted"/>
<evidence type="ECO:0000256" key="1">
    <source>
        <dbReference type="SAM" id="MobiDB-lite"/>
    </source>
</evidence>
<accession>A0ABT0ZLZ0</accession>
<feature type="transmembrane region" description="Helical" evidence="2">
    <location>
        <begin position="138"/>
        <end position="158"/>
    </location>
</feature>